<protein>
    <recommendedName>
        <fullName evidence="8">C4-dicarboxylate transporter/malic acid transport protein</fullName>
    </recommendedName>
</protein>
<evidence type="ECO:0008006" key="8">
    <source>
        <dbReference type="Google" id="ProtNLM"/>
    </source>
</evidence>
<dbReference type="GO" id="GO:0055085">
    <property type="term" value="P:transmembrane transport"/>
    <property type="evidence" value="ECO:0007669"/>
    <property type="project" value="InterPro"/>
</dbReference>
<feature type="transmembrane region" description="Helical" evidence="5">
    <location>
        <begin position="111"/>
        <end position="136"/>
    </location>
</feature>
<evidence type="ECO:0000256" key="5">
    <source>
        <dbReference type="SAM" id="Phobius"/>
    </source>
</evidence>
<comment type="caution">
    <text evidence="6">The sequence shown here is derived from an EMBL/GenBank/DDBJ whole genome shotgun (WGS) entry which is preliminary data.</text>
</comment>
<keyword evidence="7" id="KW-1185">Reference proteome</keyword>
<accession>F9QDZ4</accession>
<feature type="transmembrane region" description="Helical" evidence="5">
    <location>
        <begin position="253"/>
        <end position="274"/>
    </location>
</feature>
<evidence type="ECO:0000256" key="2">
    <source>
        <dbReference type="ARBA" id="ARBA00022692"/>
    </source>
</evidence>
<evidence type="ECO:0000313" key="7">
    <source>
        <dbReference type="Proteomes" id="UP000005055"/>
    </source>
</evidence>
<keyword evidence="2 5" id="KW-0812">Transmembrane</keyword>
<dbReference type="Gene3D" id="1.50.10.150">
    <property type="entry name" value="Voltage-dependent anion channel"/>
    <property type="match status" value="1"/>
</dbReference>
<dbReference type="InterPro" id="IPR038665">
    <property type="entry name" value="Voltage-dep_anion_channel_sf"/>
</dbReference>
<reference evidence="6 7" key="1">
    <citation type="journal article" date="2011" name="J. Bacteriol.">
        <title>Genome Sequence of Duck Pathogen Mycoplasma anatis Strain 1340.</title>
        <authorList>
            <person name="Guo Z."/>
            <person name="Chen P."/>
            <person name="Ren P."/>
            <person name="Kuang S."/>
            <person name="Zhou Z."/>
            <person name="Li Z."/>
            <person name="Liu M."/>
            <person name="Shi D."/>
            <person name="Xiao Y."/>
            <person name="Wang X."/>
            <person name="Zhou R."/>
            <person name="Jin H."/>
            <person name="Bi D."/>
        </authorList>
    </citation>
    <scope>NUCLEOTIDE SEQUENCE [LARGE SCALE GENOMIC DNA]</scope>
    <source>
        <strain evidence="6 7">1340</strain>
    </source>
</reference>
<name>F9QDZ4_9BACT</name>
<evidence type="ECO:0000313" key="6">
    <source>
        <dbReference type="EMBL" id="EGS29042.1"/>
    </source>
</evidence>
<feature type="transmembrane region" description="Helical" evidence="5">
    <location>
        <begin position="148"/>
        <end position="172"/>
    </location>
</feature>
<evidence type="ECO:0000256" key="4">
    <source>
        <dbReference type="ARBA" id="ARBA00023136"/>
    </source>
</evidence>
<dbReference type="GO" id="GO:0016020">
    <property type="term" value="C:membrane"/>
    <property type="evidence" value="ECO:0007669"/>
    <property type="project" value="UniProtKB-SubCell"/>
</dbReference>
<feature type="transmembrane region" description="Helical" evidence="5">
    <location>
        <begin position="281"/>
        <end position="303"/>
    </location>
</feature>
<dbReference type="AlphaFoldDB" id="F9QDZ4"/>
<dbReference type="Pfam" id="PF03595">
    <property type="entry name" value="SLAC1"/>
    <property type="match status" value="1"/>
</dbReference>
<comment type="subcellular location">
    <subcellularLocation>
        <location evidence="1">Membrane</location>
        <topology evidence="1">Multi-pass membrane protein</topology>
    </subcellularLocation>
</comment>
<feature type="transmembrane region" description="Helical" evidence="5">
    <location>
        <begin position="80"/>
        <end position="99"/>
    </location>
</feature>
<feature type="transmembrane region" description="Helical" evidence="5">
    <location>
        <begin position="35"/>
        <end position="59"/>
    </location>
</feature>
<feature type="transmembrane region" description="Helical" evidence="5">
    <location>
        <begin position="5"/>
        <end position="23"/>
    </location>
</feature>
<dbReference type="STRING" id="1034808.GIG_03098"/>
<gene>
    <name evidence="6" type="ORF">GIG_03098</name>
</gene>
<dbReference type="InterPro" id="IPR004695">
    <property type="entry name" value="SLAC1/Mae1/Ssu1/TehA"/>
</dbReference>
<dbReference type="Proteomes" id="UP000005055">
    <property type="component" value="Unassembled WGS sequence"/>
</dbReference>
<feature type="transmembrane region" description="Helical" evidence="5">
    <location>
        <begin position="315"/>
        <end position="338"/>
    </location>
</feature>
<keyword evidence="3 5" id="KW-1133">Transmembrane helix</keyword>
<dbReference type="eggNOG" id="COG1275">
    <property type="taxonomic scope" value="Bacteria"/>
</dbReference>
<sequence>MPLSLCGYALGISGLGGALIYFINEFKNSTNSQTLLTIQTIIYILLTLYSFAIWIIVFLRFWYCFELLKSELKTPNKSGFIAATFMCMCQFSGYIGWMFTNYILDDFSLKYYLFIIPNTIMLISLLLHLTFLFYFFKHIFLPHNYRDDEIYASWFIALIGMVISVTCFNNLGNLIPVFFFQILWLLGLSIYLWVWPVVLYKFLFLPHKNENDKPSMGIIASPANLLCAGYLDVFNPGNKFTSILNNAIFYKFLGMFMLFFVATSIIIMFAVLVYSLKKHKFSILFTPFSFPSGIAATSILKFSQNYFVASGELVAIHYLFFVLGTILLLISLIVIICLNVPHWRIIIDVLKQRNNLIKKA</sequence>
<dbReference type="EMBL" id="AFVJ01000028">
    <property type="protein sequence ID" value="EGS29042.1"/>
    <property type="molecule type" value="Genomic_DNA"/>
</dbReference>
<evidence type="ECO:0000256" key="3">
    <source>
        <dbReference type="ARBA" id="ARBA00022989"/>
    </source>
</evidence>
<keyword evidence="4 5" id="KW-0472">Membrane</keyword>
<proteinExistence type="predicted"/>
<evidence type="ECO:0000256" key="1">
    <source>
        <dbReference type="ARBA" id="ARBA00004141"/>
    </source>
</evidence>
<organism evidence="6 7">
    <name type="scientific">Mycoplasmopsis anatis 1340</name>
    <dbReference type="NCBI Taxonomy" id="1034808"/>
    <lineage>
        <taxon>Bacteria</taxon>
        <taxon>Bacillati</taxon>
        <taxon>Mycoplasmatota</taxon>
        <taxon>Mycoplasmoidales</taxon>
        <taxon>Metamycoplasmataceae</taxon>
        <taxon>Mycoplasmopsis</taxon>
    </lineage>
</organism>
<feature type="transmembrane region" description="Helical" evidence="5">
    <location>
        <begin position="178"/>
        <end position="203"/>
    </location>
</feature>